<protein>
    <submittedName>
        <fullName evidence="3">DUF6234 family protein</fullName>
    </submittedName>
</protein>
<sequence length="121" mass="12217">MAERTPGGCGGCLLVGAELAALVLIFLGWCASHFSWDPQHVGDPIGAYLMMAAAVAVIAAGAAVAAAVRGASGIAWGQGAVVGLTLVVMLGANVVGKRTEEEDRRQACHAGLEASWCVDTP</sequence>
<accession>A0ABY9UZW2</accession>
<keyword evidence="4" id="KW-1185">Reference proteome</keyword>
<reference evidence="3 4" key="1">
    <citation type="submission" date="2023-02" db="EMBL/GenBank/DDBJ databases">
        <title>Streptomyces sp. SCA4-21 with antifungal activity against Fusarium oxysporum f. sp. cubense, Streptomyces sp. SCA2-17 with antifungal activity against Fusarium oxysporum f. sp. cubense.</title>
        <authorList>
            <person name="Qi D."/>
        </authorList>
    </citation>
    <scope>NUCLEOTIDE SEQUENCE [LARGE SCALE GENOMIC DNA]</scope>
    <source>
        <strain evidence="3 4">SCA4-21</strain>
    </source>
</reference>
<feature type="domain" description="DUF6234" evidence="2">
    <location>
        <begin position="3"/>
        <end position="104"/>
    </location>
</feature>
<organism evidence="3 4">
    <name type="scientific">Streptomyces luomodiensis</name>
    <dbReference type="NCBI Taxonomy" id="3026192"/>
    <lineage>
        <taxon>Bacteria</taxon>
        <taxon>Bacillati</taxon>
        <taxon>Actinomycetota</taxon>
        <taxon>Actinomycetes</taxon>
        <taxon>Kitasatosporales</taxon>
        <taxon>Streptomycetaceae</taxon>
        <taxon>Streptomyces</taxon>
    </lineage>
</organism>
<evidence type="ECO:0000259" key="2">
    <source>
        <dbReference type="Pfam" id="PF19747"/>
    </source>
</evidence>
<dbReference type="RefSeq" id="WP_311036348.1">
    <property type="nucleotide sequence ID" value="NZ_CP117522.1"/>
</dbReference>
<gene>
    <name evidence="3" type="ORF">PS467_19360</name>
</gene>
<evidence type="ECO:0000256" key="1">
    <source>
        <dbReference type="SAM" id="Phobius"/>
    </source>
</evidence>
<name>A0ABY9UZW2_9ACTN</name>
<dbReference type="InterPro" id="IPR046201">
    <property type="entry name" value="DUF6234"/>
</dbReference>
<feature type="transmembrane region" description="Helical" evidence="1">
    <location>
        <begin position="13"/>
        <end position="36"/>
    </location>
</feature>
<keyword evidence="1" id="KW-1133">Transmembrane helix</keyword>
<feature type="transmembrane region" description="Helical" evidence="1">
    <location>
        <begin position="48"/>
        <end position="68"/>
    </location>
</feature>
<dbReference type="Proteomes" id="UP001305606">
    <property type="component" value="Chromosome"/>
</dbReference>
<dbReference type="Pfam" id="PF19747">
    <property type="entry name" value="DUF6234"/>
    <property type="match status" value="1"/>
</dbReference>
<keyword evidence="1" id="KW-0472">Membrane</keyword>
<keyword evidence="1" id="KW-0812">Transmembrane</keyword>
<dbReference type="EMBL" id="CP117522">
    <property type="protein sequence ID" value="WNE97335.1"/>
    <property type="molecule type" value="Genomic_DNA"/>
</dbReference>
<evidence type="ECO:0000313" key="3">
    <source>
        <dbReference type="EMBL" id="WNE97335.1"/>
    </source>
</evidence>
<feature type="transmembrane region" description="Helical" evidence="1">
    <location>
        <begin position="74"/>
        <end position="95"/>
    </location>
</feature>
<proteinExistence type="predicted"/>
<evidence type="ECO:0000313" key="4">
    <source>
        <dbReference type="Proteomes" id="UP001305606"/>
    </source>
</evidence>